<protein>
    <recommendedName>
        <fullName evidence="3">Nutritionally-regulated adipose and cardiac enriched protein homolog</fullName>
    </recommendedName>
</protein>
<evidence type="ECO:0008006" key="3">
    <source>
        <dbReference type="Google" id="ProtNLM"/>
    </source>
</evidence>
<proteinExistence type="predicted"/>
<feature type="transmembrane region" description="Helical" evidence="1">
    <location>
        <begin position="128"/>
        <end position="151"/>
    </location>
</feature>
<accession>A0A2D4JWU8</accession>
<evidence type="ECO:0000256" key="1">
    <source>
        <dbReference type="SAM" id="Phobius"/>
    </source>
</evidence>
<dbReference type="EMBL" id="IACL01006790">
    <property type="protein sequence ID" value="LAB00952.1"/>
    <property type="molecule type" value="Transcribed_RNA"/>
</dbReference>
<keyword evidence="1" id="KW-0812">Transmembrane</keyword>
<dbReference type="InterPro" id="IPR028114">
    <property type="entry name" value="DUF4658"/>
</dbReference>
<dbReference type="AlphaFoldDB" id="A0A2D4JWU8"/>
<reference evidence="2" key="1">
    <citation type="submission" date="2017-07" db="EMBL/GenBank/DDBJ databases">
        <authorList>
            <person name="Mikheyev A."/>
            <person name="Grau M."/>
        </authorList>
    </citation>
    <scope>NUCLEOTIDE SEQUENCE</scope>
    <source>
        <tissue evidence="2">Venom_gland</tissue>
    </source>
</reference>
<sequence length="153" mass="18154">MFLIHHGTELLKELLFQGFQKFCKCHFLQHKCMPSVSPMHKKEKPRFTQCPPSILRKRSSMKQALREKEKVERRVRFQEPGEIITNAHKQTVGVLSLFLGLSFCVVMLLAASLYYNSRKQDFKVLEEFHSHLVTILVLIRRIALKLWTWFLRQ</sequence>
<keyword evidence="1" id="KW-1133">Transmembrane helix</keyword>
<organism evidence="2">
    <name type="scientific">Micrurus paraensis</name>
    <dbReference type="NCBI Taxonomy" id="1970185"/>
    <lineage>
        <taxon>Eukaryota</taxon>
        <taxon>Metazoa</taxon>
        <taxon>Chordata</taxon>
        <taxon>Craniata</taxon>
        <taxon>Vertebrata</taxon>
        <taxon>Euteleostomi</taxon>
        <taxon>Lepidosauria</taxon>
        <taxon>Squamata</taxon>
        <taxon>Bifurcata</taxon>
        <taxon>Unidentata</taxon>
        <taxon>Episquamata</taxon>
        <taxon>Toxicofera</taxon>
        <taxon>Serpentes</taxon>
        <taxon>Colubroidea</taxon>
        <taxon>Elapidae</taxon>
        <taxon>Elapinae</taxon>
        <taxon>Micrurus</taxon>
    </lineage>
</organism>
<keyword evidence="1" id="KW-0472">Membrane</keyword>
<dbReference type="Pfam" id="PF15555">
    <property type="entry name" value="DUF4658"/>
    <property type="match status" value="1"/>
</dbReference>
<feature type="transmembrane region" description="Helical" evidence="1">
    <location>
        <begin position="92"/>
        <end position="116"/>
    </location>
</feature>
<evidence type="ECO:0000313" key="2">
    <source>
        <dbReference type="EMBL" id="LAB00952.1"/>
    </source>
</evidence>
<reference evidence="2" key="2">
    <citation type="submission" date="2017-11" db="EMBL/GenBank/DDBJ databases">
        <title>Coralsnake Venomics: Analyses of Venom Gland Transcriptomes and Proteomes of Six Brazilian Taxa.</title>
        <authorList>
            <person name="Aird S.D."/>
            <person name="Jorge da Silva N."/>
            <person name="Qiu L."/>
            <person name="Villar-Briones A."/>
            <person name="Aparecida-Saddi V."/>
            <person name="Campos-Telles M.P."/>
            <person name="Grau M."/>
            <person name="Mikheyev A.S."/>
        </authorList>
    </citation>
    <scope>NUCLEOTIDE SEQUENCE</scope>
    <source>
        <tissue evidence="2">Venom_gland</tissue>
    </source>
</reference>
<name>A0A2D4JWU8_9SAUR</name>